<evidence type="ECO:0000313" key="1">
    <source>
        <dbReference type="EMBL" id="MFD1716970.1"/>
    </source>
</evidence>
<organism evidence="1 2">
    <name type="scientific">Georgenia deserti</name>
    <dbReference type="NCBI Taxonomy" id="2093781"/>
    <lineage>
        <taxon>Bacteria</taxon>
        <taxon>Bacillati</taxon>
        <taxon>Actinomycetota</taxon>
        <taxon>Actinomycetes</taxon>
        <taxon>Micrococcales</taxon>
        <taxon>Bogoriellaceae</taxon>
        <taxon>Georgenia</taxon>
    </lineage>
</organism>
<evidence type="ECO:0000313" key="2">
    <source>
        <dbReference type="Proteomes" id="UP001597277"/>
    </source>
</evidence>
<keyword evidence="2" id="KW-1185">Reference proteome</keyword>
<dbReference type="Proteomes" id="UP001597277">
    <property type="component" value="Unassembled WGS sequence"/>
</dbReference>
<dbReference type="EMBL" id="JBHUEE010000002">
    <property type="protein sequence ID" value="MFD1716970.1"/>
    <property type="molecule type" value="Genomic_DNA"/>
</dbReference>
<protein>
    <recommendedName>
        <fullName evidence="3">DoxX family membrane protein</fullName>
    </recommendedName>
</protein>
<comment type="caution">
    <text evidence="1">The sequence shown here is derived from an EMBL/GenBank/DDBJ whole genome shotgun (WGS) entry which is preliminary data.</text>
</comment>
<accession>A0ABW4L033</accession>
<reference evidence="2" key="1">
    <citation type="journal article" date="2019" name="Int. J. Syst. Evol. Microbiol.">
        <title>The Global Catalogue of Microorganisms (GCM) 10K type strain sequencing project: providing services to taxonomists for standard genome sequencing and annotation.</title>
        <authorList>
            <consortium name="The Broad Institute Genomics Platform"/>
            <consortium name="The Broad Institute Genome Sequencing Center for Infectious Disease"/>
            <person name="Wu L."/>
            <person name="Ma J."/>
        </authorList>
    </citation>
    <scope>NUCLEOTIDE SEQUENCE [LARGE SCALE GENOMIC DNA]</scope>
    <source>
        <strain evidence="2">JCM 17130</strain>
    </source>
</reference>
<evidence type="ECO:0008006" key="3">
    <source>
        <dbReference type="Google" id="ProtNLM"/>
    </source>
</evidence>
<dbReference type="RefSeq" id="WP_388002414.1">
    <property type="nucleotide sequence ID" value="NZ_JBHUEE010000002.1"/>
</dbReference>
<name>A0ABW4L033_9MICO</name>
<sequence>MGLPLKLSHVPARVAAGAFILNSGLGKRGLSAEDAAQYQDMAANAFPQLKDLSPQDFGKLLANAEIGLGAALIAPLVPSWLAGLGLAGFSGSLLYMYTNTPGMTEDGSRIKPSQQGIGIAKDVFLLGIAGTLILDSLLSGKKRTN</sequence>
<gene>
    <name evidence="1" type="ORF">ACFSE6_03940</name>
</gene>
<proteinExistence type="predicted"/>